<organism evidence="1 2">
    <name type="scientific">Pleurodeles waltl</name>
    <name type="common">Iberian ribbed newt</name>
    <dbReference type="NCBI Taxonomy" id="8319"/>
    <lineage>
        <taxon>Eukaryota</taxon>
        <taxon>Metazoa</taxon>
        <taxon>Chordata</taxon>
        <taxon>Craniata</taxon>
        <taxon>Vertebrata</taxon>
        <taxon>Euteleostomi</taxon>
        <taxon>Amphibia</taxon>
        <taxon>Batrachia</taxon>
        <taxon>Caudata</taxon>
        <taxon>Salamandroidea</taxon>
        <taxon>Salamandridae</taxon>
        <taxon>Pleurodelinae</taxon>
        <taxon>Pleurodeles</taxon>
    </lineage>
</organism>
<accession>A0AAV7TEQ0</accession>
<evidence type="ECO:0000313" key="2">
    <source>
        <dbReference type="Proteomes" id="UP001066276"/>
    </source>
</evidence>
<evidence type="ECO:0000313" key="1">
    <source>
        <dbReference type="EMBL" id="KAJ1174474.1"/>
    </source>
</evidence>
<name>A0AAV7TEQ0_PLEWA</name>
<sequence length="172" mass="19296">MVPERLAARRETPTASLVLTGSSQKRRAASRHVCPARESATRGWWCFGSAPPRLTCYAWVGESHPKAKVLYAYIRTETPWVVDNLSFVPGSNGANPRPRWDEPPWARVDLPVFHFQQSAVKRSLLKDLRQQESAGERCLRLPCVRGLAPAQCGIQPSKAAELVENGPWEPRR</sequence>
<dbReference type="Proteomes" id="UP001066276">
    <property type="component" value="Chromosome 4_1"/>
</dbReference>
<comment type="caution">
    <text evidence="1">The sequence shown here is derived from an EMBL/GenBank/DDBJ whole genome shotgun (WGS) entry which is preliminary data.</text>
</comment>
<proteinExistence type="predicted"/>
<gene>
    <name evidence="1" type="ORF">NDU88_006295</name>
</gene>
<protein>
    <submittedName>
        <fullName evidence="1">Uncharacterized protein</fullName>
    </submittedName>
</protein>
<dbReference type="AlphaFoldDB" id="A0AAV7TEQ0"/>
<reference evidence="1" key="1">
    <citation type="journal article" date="2022" name="bioRxiv">
        <title>Sequencing and chromosome-scale assembly of the giantPleurodeles waltlgenome.</title>
        <authorList>
            <person name="Brown T."/>
            <person name="Elewa A."/>
            <person name="Iarovenko S."/>
            <person name="Subramanian E."/>
            <person name="Araus A.J."/>
            <person name="Petzold A."/>
            <person name="Susuki M."/>
            <person name="Suzuki K.-i.T."/>
            <person name="Hayashi T."/>
            <person name="Toyoda A."/>
            <person name="Oliveira C."/>
            <person name="Osipova E."/>
            <person name="Leigh N.D."/>
            <person name="Simon A."/>
            <person name="Yun M.H."/>
        </authorList>
    </citation>
    <scope>NUCLEOTIDE SEQUENCE</scope>
    <source>
        <strain evidence="1">20211129_DDA</strain>
        <tissue evidence="1">Liver</tissue>
    </source>
</reference>
<dbReference type="EMBL" id="JANPWB010000007">
    <property type="protein sequence ID" value="KAJ1174474.1"/>
    <property type="molecule type" value="Genomic_DNA"/>
</dbReference>
<keyword evidence="2" id="KW-1185">Reference proteome</keyword>